<dbReference type="Proteomes" id="UP000814140">
    <property type="component" value="Unassembled WGS sequence"/>
</dbReference>
<organism evidence="1 2">
    <name type="scientific">Artomyces pyxidatus</name>
    <dbReference type="NCBI Taxonomy" id="48021"/>
    <lineage>
        <taxon>Eukaryota</taxon>
        <taxon>Fungi</taxon>
        <taxon>Dikarya</taxon>
        <taxon>Basidiomycota</taxon>
        <taxon>Agaricomycotina</taxon>
        <taxon>Agaricomycetes</taxon>
        <taxon>Russulales</taxon>
        <taxon>Auriscalpiaceae</taxon>
        <taxon>Artomyces</taxon>
    </lineage>
</organism>
<comment type="caution">
    <text evidence="1">The sequence shown here is derived from an EMBL/GenBank/DDBJ whole genome shotgun (WGS) entry which is preliminary data.</text>
</comment>
<gene>
    <name evidence="1" type="ORF">BV25DRAFT_1819525</name>
</gene>
<reference evidence="1" key="2">
    <citation type="journal article" date="2022" name="New Phytol.">
        <title>Evolutionary transition to the ectomycorrhizal habit in the genomes of a hyperdiverse lineage of mushroom-forming fungi.</title>
        <authorList>
            <person name="Looney B."/>
            <person name="Miyauchi S."/>
            <person name="Morin E."/>
            <person name="Drula E."/>
            <person name="Courty P.E."/>
            <person name="Kohler A."/>
            <person name="Kuo A."/>
            <person name="LaButti K."/>
            <person name="Pangilinan J."/>
            <person name="Lipzen A."/>
            <person name="Riley R."/>
            <person name="Andreopoulos W."/>
            <person name="He G."/>
            <person name="Johnson J."/>
            <person name="Nolan M."/>
            <person name="Tritt A."/>
            <person name="Barry K.W."/>
            <person name="Grigoriev I.V."/>
            <person name="Nagy L.G."/>
            <person name="Hibbett D."/>
            <person name="Henrissat B."/>
            <person name="Matheny P.B."/>
            <person name="Labbe J."/>
            <person name="Martin F.M."/>
        </authorList>
    </citation>
    <scope>NUCLEOTIDE SEQUENCE</scope>
    <source>
        <strain evidence="1">HHB10654</strain>
    </source>
</reference>
<protein>
    <submittedName>
        <fullName evidence="1">Uncharacterized protein</fullName>
    </submittedName>
</protein>
<accession>A0ACB8TFI0</accession>
<proteinExistence type="predicted"/>
<sequence length="372" mass="38398">MARYALSALLALASSTYVAAQTGTFPATPLASKHFAYPSGLPEQADPDNLARGQQAGYNICNSTTENQQSECQTSFVNHIDDFCLWAPMSPNSTISDTEGEETAWCTKKGHGTRLIPAGALQGVQLLRAPAYIQITGYIDQTQINMQDGDFGGELDPHGQDLRGNPIGGLMYSNAFPSNGGNNASFEQVIEWTNFMGGNAFCIKICDPAGENPAGFCQHTLDRIGCAYNMPSNAPNGTFEVCDSDNMDIPGIYTVNGQTLSYSQPAESLGAITTIPYQPRVPATSNCVTYESSALYTDLAAVTGVPAAPTSSGASSTPTGTNKGSSGASSTPSRSGSGGAAAPTGSTNGAGSMGVSLVAGVAGVAFSMLFLA</sequence>
<name>A0ACB8TFI0_9AGAM</name>
<evidence type="ECO:0000313" key="2">
    <source>
        <dbReference type="Proteomes" id="UP000814140"/>
    </source>
</evidence>
<reference evidence="1" key="1">
    <citation type="submission" date="2021-03" db="EMBL/GenBank/DDBJ databases">
        <authorList>
            <consortium name="DOE Joint Genome Institute"/>
            <person name="Ahrendt S."/>
            <person name="Looney B.P."/>
            <person name="Miyauchi S."/>
            <person name="Morin E."/>
            <person name="Drula E."/>
            <person name="Courty P.E."/>
            <person name="Chicoki N."/>
            <person name="Fauchery L."/>
            <person name="Kohler A."/>
            <person name="Kuo A."/>
            <person name="Labutti K."/>
            <person name="Pangilinan J."/>
            <person name="Lipzen A."/>
            <person name="Riley R."/>
            <person name="Andreopoulos W."/>
            <person name="He G."/>
            <person name="Johnson J."/>
            <person name="Barry K.W."/>
            <person name="Grigoriev I.V."/>
            <person name="Nagy L."/>
            <person name="Hibbett D."/>
            <person name="Henrissat B."/>
            <person name="Matheny P.B."/>
            <person name="Labbe J."/>
            <person name="Martin F."/>
        </authorList>
    </citation>
    <scope>NUCLEOTIDE SEQUENCE</scope>
    <source>
        <strain evidence="1">HHB10654</strain>
    </source>
</reference>
<dbReference type="EMBL" id="MU277190">
    <property type="protein sequence ID" value="KAI0067216.1"/>
    <property type="molecule type" value="Genomic_DNA"/>
</dbReference>
<keyword evidence="2" id="KW-1185">Reference proteome</keyword>
<evidence type="ECO:0000313" key="1">
    <source>
        <dbReference type="EMBL" id="KAI0067216.1"/>
    </source>
</evidence>